<gene>
    <name evidence="1" type="ORF">HPB47_001880</name>
</gene>
<keyword evidence="2" id="KW-1185">Reference proteome</keyword>
<sequence>MVPENKPQELHAVGACTTLRGYANMRPGNSAMSKEATSFTAEGILTELFSSLKAKVATMIPVERHAALMINEMQITPGKDYDSSLKKVIGKITVPLAPGSVSADECATHTFVFMLGGMTSRWKQTVAYEFTGTSSCSAKVKDLTFDLIRKCESIGLSIVAIITDMGPGNQGLWRECGITATKLGKTCVSCEHPCASGSDR</sequence>
<evidence type="ECO:0000313" key="1">
    <source>
        <dbReference type="EMBL" id="KAG0422291.1"/>
    </source>
</evidence>
<accession>A0AC60PN01</accession>
<reference evidence="1 2" key="1">
    <citation type="journal article" date="2020" name="Cell">
        <title>Large-Scale Comparative Analyses of Tick Genomes Elucidate Their Genetic Diversity and Vector Capacities.</title>
        <authorList>
            <consortium name="Tick Genome and Microbiome Consortium (TIGMIC)"/>
            <person name="Jia N."/>
            <person name="Wang J."/>
            <person name="Shi W."/>
            <person name="Du L."/>
            <person name="Sun Y."/>
            <person name="Zhan W."/>
            <person name="Jiang J.F."/>
            <person name="Wang Q."/>
            <person name="Zhang B."/>
            <person name="Ji P."/>
            <person name="Bell-Sakyi L."/>
            <person name="Cui X.M."/>
            <person name="Yuan T.T."/>
            <person name="Jiang B.G."/>
            <person name="Yang W.F."/>
            <person name="Lam T.T."/>
            <person name="Chang Q.C."/>
            <person name="Ding S.J."/>
            <person name="Wang X.J."/>
            <person name="Zhu J.G."/>
            <person name="Ruan X.D."/>
            <person name="Zhao L."/>
            <person name="Wei J.T."/>
            <person name="Ye R.Z."/>
            <person name="Que T.C."/>
            <person name="Du C.H."/>
            <person name="Zhou Y.H."/>
            <person name="Cheng J.X."/>
            <person name="Dai P.F."/>
            <person name="Guo W.B."/>
            <person name="Han X.H."/>
            <person name="Huang E.J."/>
            <person name="Li L.F."/>
            <person name="Wei W."/>
            <person name="Gao Y.C."/>
            <person name="Liu J.Z."/>
            <person name="Shao H.Z."/>
            <person name="Wang X."/>
            <person name="Wang C.C."/>
            <person name="Yang T.C."/>
            <person name="Huo Q.B."/>
            <person name="Li W."/>
            <person name="Chen H.Y."/>
            <person name="Chen S.E."/>
            <person name="Zhou L.G."/>
            <person name="Ni X.B."/>
            <person name="Tian J.H."/>
            <person name="Sheng Y."/>
            <person name="Liu T."/>
            <person name="Pan Y.S."/>
            <person name="Xia L.Y."/>
            <person name="Li J."/>
            <person name="Zhao F."/>
            <person name="Cao W.C."/>
        </authorList>
    </citation>
    <scope>NUCLEOTIDE SEQUENCE [LARGE SCALE GENOMIC DNA]</scope>
    <source>
        <strain evidence="1">Iper-2018</strain>
    </source>
</reference>
<proteinExistence type="predicted"/>
<organism evidence="1 2">
    <name type="scientific">Ixodes persulcatus</name>
    <name type="common">Taiga tick</name>
    <dbReference type="NCBI Taxonomy" id="34615"/>
    <lineage>
        <taxon>Eukaryota</taxon>
        <taxon>Metazoa</taxon>
        <taxon>Ecdysozoa</taxon>
        <taxon>Arthropoda</taxon>
        <taxon>Chelicerata</taxon>
        <taxon>Arachnida</taxon>
        <taxon>Acari</taxon>
        <taxon>Parasitiformes</taxon>
        <taxon>Ixodida</taxon>
        <taxon>Ixodoidea</taxon>
        <taxon>Ixodidae</taxon>
        <taxon>Ixodinae</taxon>
        <taxon>Ixodes</taxon>
    </lineage>
</organism>
<protein>
    <submittedName>
        <fullName evidence="1">Uncharacterized protein</fullName>
    </submittedName>
</protein>
<name>A0AC60PN01_IXOPE</name>
<evidence type="ECO:0000313" key="2">
    <source>
        <dbReference type="Proteomes" id="UP000805193"/>
    </source>
</evidence>
<dbReference type="Proteomes" id="UP000805193">
    <property type="component" value="Unassembled WGS sequence"/>
</dbReference>
<dbReference type="EMBL" id="JABSTQ010010253">
    <property type="protein sequence ID" value="KAG0422291.1"/>
    <property type="molecule type" value="Genomic_DNA"/>
</dbReference>
<comment type="caution">
    <text evidence="1">The sequence shown here is derived from an EMBL/GenBank/DDBJ whole genome shotgun (WGS) entry which is preliminary data.</text>
</comment>